<feature type="transmembrane region" description="Helical" evidence="1">
    <location>
        <begin position="59"/>
        <end position="80"/>
    </location>
</feature>
<keyword evidence="1" id="KW-0812">Transmembrane</keyword>
<feature type="transmembrane region" description="Helical" evidence="1">
    <location>
        <begin position="284"/>
        <end position="301"/>
    </location>
</feature>
<reference evidence="2 3" key="1">
    <citation type="submission" date="2018-07" db="EMBL/GenBank/DDBJ databases">
        <title>Genomic Encyclopedia of Type Strains, Phase IV (KMG-IV): sequencing the most valuable type-strain genomes for metagenomic binning, comparative biology and taxonomic classification.</title>
        <authorList>
            <person name="Goeker M."/>
        </authorList>
    </citation>
    <scope>NUCLEOTIDE SEQUENCE [LARGE SCALE GENOMIC DNA]</scope>
    <source>
        <strain evidence="2 3">DSM 25281</strain>
    </source>
</reference>
<dbReference type="AlphaFoldDB" id="A0A370GX70"/>
<dbReference type="OrthoDB" id="2447941at2"/>
<feature type="transmembrane region" description="Helical" evidence="1">
    <location>
        <begin position="165"/>
        <end position="184"/>
    </location>
</feature>
<dbReference type="PIRSF" id="PIRSF037259">
    <property type="entry name" value="EcsB_ABC"/>
    <property type="match status" value="1"/>
</dbReference>
<feature type="transmembrane region" description="Helical" evidence="1">
    <location>
        <begin position="190"/>
        <end position="207"/>
    </location>
</feature>
<evidence type="ECO:0000256" key="1">
    <source>
        <dbReference type="SAM" id="Phobius"/>
    </source>
</evidence>
<feature type="transmembrane region" description="Helical" evidence="1">
    <location>
        <begin position="132"/>
        <end position="153"/>
    </location>
</feature>
<feature type="transmembrane region" description="Helical" evidence="1">
    <location>
        <begin position="379"/>
        <end position="397"/>
    </location>
</feature>
<accession>A0A370GX70</accession>
<dbReference type="Pfam" id="PF05975">
    <property type="entry name" value="EcsB"/>
    <property type="match status" value="1"/>
</dbReference>
<feature type="transmembrane region" description="Helical" evidence="1">
    <location>
        <begin position="30"/>
        <end position="47"/>
    </location>
</feature>
<evidence type="ECO:0000313" key="3">
    <source>
        <dbReference type="Proteomes" id="UP000255326"/>
    </source>
</evidence>
<gene>
    <name evidence="2" type="ORF">DFR59_101531</name>
</gene>
<dbReference type="EMBL" id="QQAY01000001">
    <property type="protein sequence ID" value="RDI47866.1"/>
    <property type="molecule type" value="Genomic_DNA"/>
</dbReference>
<dbReference type="InterPro" id="IPR010288">
    <property type="entry name" value="EcsB_ABC"/>
</dbReference>
<keyword evidence="1" id="KW-0472">Membrane</keyword>
<comment type="caution">
    <text evidence="2">The sequence shown here is derived from an EMBL/GenBank/DDBJ whole genome shotgun (WGS) entry which is preliminary data.</text>
</comment>
<proteinExistence type="predicted"/>
<feature type="transmembrane region" description="Helical" evidence="1">
    <location>
        <begin position="349"/>
        <end position="367"/>
    </location>
</feature>
<dbReference type="RefSeq" id="WP_114744063.1">
    <property type="nucleotide sequence ID" value="NZ_QQAY01000001.1"/>
</dbReference>
<keyword evidence="1" id="KW-1133">Transmembrane helix</keyword>
<keyword evidence="3" id="KW-1185">Reference proteome</keyword>
<protein>
    <submittedName>
        <fullName evidence="2">ABC-2 type transport system permease protein</fullName>
    </submittedName>
</protein>
<dbReference type="Proteomes" id="UP000255326">
    <property type="component" value="Unassembled WGS sequence"/>
</dbReference>
<sequence>MKEINRLWTDRSRENHKELRKYLRYMLNDHLLFVVIFGIGGGAFYYQKWVHSLDGNFPVALMMALILGLAATISPIQTLLKEADQVFLIQIETKMNAYFHKGIWTSFLSQSYVLLILSAVLMPIYAQVKGNGFSFFFLLLLVLLLMKIWNLYIRWYVLKFQEMEYSRLDFWVRLALNAVLLFLLVDGAPIYLIGLIGVIYILLLAYFSKAAGKKLIKWDKLIRMEEQRMMAFYRTANLFTDVPKLKGEVKRRKWLDWLFQFSAYGRENSYWHLFFRTFIRNSEYFGLFIRLSVIGALLIFFSTNLYLIIGLAFLFVYLTGIQLIPLMGSQDHKLWIHIYPLKKEWKTKSFLKLMQYILSAEMILFFAAEAVKGEWTNSVILAAAGILFVIIFVRAYIPSRLKKMNH</sequence>
<feature type="transmembrane region" description="Helical" evidence="1">
    <location>
        <begin position="307"/>
        <end position="328"/>
    </location>
</feature>
<name>A0A370GX70_9BACI</name>
<organism evidence="2 3">
    <name type="scientific">Falsibacillus pallidus</name>
    <dbReference type="NCBI Taxonomy" id="493781"/>
    <lineage>
        <taxon>Bacteria</taxon>
        <taxon>Bacillati</taxon>
        <taxon>Bacillota</taxon>
        <taxon>Bacilli</taxon>
        <taxon>Bacillales</taxon>
        <taxon>Bacillaceae</taxon>
        <taxon>Falsibacillus</taxon>
    </lineage>
</organism>
<dbReference type="GO" id="GO:0016020">
    <property type="term" value="C:membrane"/>
    <property type="evidence" value="ECO:0007669"/>
    <property type="project" value="InterPro"/>
</dbReference>
<evidence type="ECO:0000313" key="2">
    <source>
        <dbReference type="EMBL" id="RDI47866.1"/>
    </source>
</evidence>
<feature type="transmembrane region" description="Helical" evidence="1">
    <location>
        <begin position="101"/>
        <end position="126"/>
    </location>
</feature>